<gene>
    <name evidence="1" type="ORF">CULCOIPH005_12900</name>
</gene>
<evidence type="ECO:0008006" key="3">
    <source>
        <dbReference type="Google" id="ProtNLM"/>
    </source>
</evidence>
<proteinExistence type="predicted"/>
<reference evidence="1 2" key="1">
    <citation type="submission" date="2021-11" db="EMBL/GenBank/DDBJ databases">
        <title>Whole genome sequences of diphtheriae toxin producing Corynebacterium ulcerans isolates from cats in Osaka, Japan.</title>
        <authorList>
            <person name="Umeda K."/>
            <person name="Hirai Y."/>
        </authorList>
    </citation>
    <scope>NUCLEOTIDE SEQUENCE [LARGE SCALE GENOMIC DNA]</scope>
    <source>
        <strain evidence="1 2">12109B-1</strain>
    </source>
</reference>
<dbReference type="EMBL" id="BQFK01000003">
    <property type="protein sequence ID" value="GJJ43101.1"/>
    <property type="molecule type" value="Genomic_DNA"/>
</dbReference>
<dbReference type="Proteomes" id="UP001205910">
    <property type="component" value="Unassembled WGS sequence"/>
</dbReference>
<dbReference type="RefSeq" id="WP_014836676.1">
    <property type="nucleotide sequence ID" value="NZ_AP019662.1"/>
</dbReference>
<sequence length="197" mass="22709">MDIGSLAEWAGALSGLAALFVAVQANRQSRKSEKYARETESLSVELNRQIREEQRQTELAMHKREQERDHRDMERDRRLIAGGLQAWWAYRDQQDTCQQWGLVVSNEGSQVSIFYNVQIDVEVQGITTRPLCIKVLPPGRYFAINRFEQGWELPEECGPSQTHALLSSTRHQVVRISFQDSLGKRWVWNPQEGLNPS</sequence>
<name>A0ABD0BK66_CORUL</name>
<organism evidence="1 2">
    <name type="scientific">Corynebacterium ulcerans</name>
    <dbReference type="NCBI Taxonomy" id="65058"/>
    <lineage>
        <taxon>Bacteria</taxon>
        <taxon>Bacillati</taxon>
        <taxon>Actinomycetota</taxon>
        <taxon>Actinomycetes</taxon>
        <taxon>Mycobacteriales</taxon>
        <taxon>Corynebacteriaceae</taxon>
        <taxon>Corynebacterium</taxon>
    </lineage>
</organism>
<comment type="caution">
    <text evidence="1">The sequence shown here is derived from an EMBL/GenBank/DDBJ whole genome shotgun (WGS) entry which is preliminary data.</text>
</comment>
<evidence type="ECO:0000313" key="1">
    <source>
        <dbReference type="EMBL" id="GJJ43101.1"/>
    </source>
</evidence>
<dbReference type="KEGG" id="cun:Cul210932_1742"/>
<dbReference type="AlphaFoldDB" id="A0ABD0BK66"/>
<accession>A0ABD0BK66</accession>
<protein>
    <recommendedName>
        <fullName evidence="3">Secreted protein</fullName>
    </recommendedName>
</protein>
<evidence type="ECO:0000313" key="2">
    <source>
        <dbReference type="Proteomes" id="UP001205910"/>
    </source>
</evidence>